<dbReference type="KEGG" id="bcel:BcellWH2_02624"/>
<dbReference type="Proteomes" id="UP000061809">
    <property type="component" value="Chromosome"/>
</dbReference>
<evidence type="ECO:0000313" key="2">
    <source>
        <dbReference type="Proteomes" id="UP000061809"/>
    </source>
</evidence>
<evidence type="ECO:0000313" key="1">
    <source>
        <dbReference type="EMBL" id="ALJ59863.1"/>
    </source>
</evidence>
<dbReference type="Gene3D" id="2.180.10.10">
    <property type="entry name" value="RHS repeat-associated core"/>
    <property type="match status" value="1"/>
</dbReference>
<proteinExistence type="predicted"/>
<dbReference type="PATRIC" id="fig|246787.4.peg.2702"/>
<organism evidence="1 2">
    <name type="scientific">Bacteroides cellulosilyticus</name>
    <dbReference type="NCBI Taxonomy" id="246787"/>
    <lineage>
        <taxon>Bacteria</taxon>
        <taxon>Pseudomonadati</taxon>
        <taxon>Bacteroidota</taxon>
        <taxon>Bacteroidia</taxon>
        <taxon>Bacteroidales</taxon>
        <taxon>Bacteroidaceae</taxon>
        <taxon>Bacteroides</taxon>
    </lineage>
</organism>
<reference evidence="1 2" key="1">
    <citation type="journal article" date="2015" name="Science">
        <title>Genetic determinants of in vivo fitness and diet responsiveness in multiple human gut Bacteroides.</title>
        <authorList>
            <person name="Wu M."/>
            <person name="McNulty N.P."/>
            <person name="Rodionov D.A."/>
            <person name="Khoroshkin M.S."/>
            <person name="Griffin N.W."/>
            <person name="Cheng J."/>
            <person name="Latreille P."/>
            <person name="Kerstetter R.A."/>
            <person name="Terrapon N."/>
            <person name="Henrissat B."/>
            <person name="Osterman A.L."/>
            <person name="Gordon J.I."/>
        </authorList>
    </citation>
    <scope>NUCLEOTIDE SEQUENCE [LARGE SCALE GENOMIC DNA]</scope>
    <source>
        <strain evidence="1 2">WH2</strain>
    </source>
</reference>
<protein>
    <submittedName>
        <fullName evidence="1">RHS Repeat protein</fullName>
    </submittedName>
</protein>
<name>A0A0P0G0M0_9BACE</name>
<sequence>MMYMKQIYLMAFMLLGGLSPVFGQYGNNPHPVDNRRYFGEYPDNSQYSNKTDAQRMNLKGDVRFIIEKGSQFYGAPVAYYQYDQAGRLTAFMAEDERGIEKLYDVYQFDKLGRQIGRQQVTSGGDFDNSPSDERELPESDIAKYEYIYGTNGKPTNVVRWWRNYKHTGFFYYDTKGRLIKEKTTNNQIITYKYSNNDSNYPSMATVKDSPDDKGNVYVYDNEGKNISVESEYEGVTNYKFDDKGRLIEEKTSTGSTYYAYDENDNVITENDSSLGKTTYRYVYDSHGNWTKRICNNKDITTRTYYYGKSPELFPTWISSKFVGSWGGINNKADGSTEYLYMDLDFKSHSIKDNFADNMIGTFQFKVRLPEGQPMTLGSYYIYYVRMGGNYAVIKFKTYGPYGEEEFGRDTAFQALLTYDPQKKTMEISNIIKVVLNSGEKTCAIKEQTMTFMQ</sequence>
<dbReference type="EMBL" id="CP012801">
    <property type="protein sequence ID" value="ALJ59863.1"/>
    <property type="molecule type" value="Genomic_DNA"/>
</dbReference>
<gene>
    <name evidence="1" type="ORF">BcellWH2_02624</name>
</gene>
<accession>A0A0P0G0M0</accession>
<dbReference type="AlphaFoldDB" id="A0A0P0G0M0"/>